<evidence type="ECO:0000256" key="1">
    <source>
        <dbReference type="SAM" id="Phobius"/>
    </source>
</evidence>
<feature type="transmembrane region" description="Helical" evidence="1">
    <location>
        <begin position="6"/>
        <end position="26"/>
    </location>
</feature>
<proteinExistence type="predicted"/>
<keyword evidence="3" id="KW-1185">Reference proteome</keyword>
<evidence type="ECO:0000313" key="3">
    <source>
        <dbReference type="Proteomes" id="UP000321934"/>
    </source>
</evidence>
<gene>
    <name evidence="2" type="ORF">Deia_00677</name>
</gene>
<keyword evidence="1" id="KW-1133">Transmembrane helix</keyword>
<name>A0A5B8XDN5_9RICK</name>
<reference evidence="2 3" key="1">
    <citation type="journal article" date="2019" name="ISME J.">
        <title>Deianiraea, an extracellular bacterium associated with the ciliate Paramecium, suggests an alternative scenario for the evolution of Rickettsiales.</title>
        <authorList>
            <person name="Castelli M."/>
            <person name="Sabaneyeva E."/>
            <person name="Lanzoni O."/>
            <person name="Lebedeva N."/>
            <person name="Floriano A.M."/>
            <person name="Gaiarsa S."/>
            <person name="Benken K."/>
            <person name="Modeo L."/>
            <person name="Bandi C."/>
            <person name="Potekhin A."/>
            <person name="Sassera D."/>
            <person name="Petroni G."/>
        </authorList>
    </citation>
    <scope>NUCLEOTIDE SEQUENCE [LARGE SCALE GENOMIC DNA]</scope>
    <source>
        <strain evidence="2">CyL4-1</strain>
    </source>
</reference>
<protein>
    <submittedName>
        <fullName evidence="2">Uncharacterized protein</fullName>
    </submittedName>
</protein>
<accession>A0A5B8XDN5</accession>
<keyword evidence="1" id="KW-0812">Transmembrane</keyword>
<keyword evidence="1" id="KW-0472">Membrane</keyword>
<dbReference type="EMBL" id="CP029077">
    <property type="protein sequence ID" value="QED23469.1"/>
    <property type="molecule type" value="Genomic_DNA"/>
</dbReference>
<sequence length="254" mass="30410">MLIKITLKKFLIFLLVFLSIISLYLYRTNWFFDRKIHKLAKPLLRSVMESGHYRIAKDIPCKDNTTATIFCMDINKLLLNLSQKGYNVMVSMLKVTELPSTPMRMSDNHHENEIFNNDKEITCDRERRFDWLKERHDNKLKLLKSNSNARFYLFFEKASGTNYNVLLDNVKKYQDQIFPIKLTQAIPLNYGTYWIIKYKYYYYLAFETNGVSSHHQHKAGERHLIFKKLTLSELKNYDNGSYWKLIKEYNINID</sequence>
<dbReference type="AlphaFoldDB" id="A0A5B8XDN5"/>
<dbReference type="Proteomes" id="UP000321934">
    <property type="component" value="Chromosome"/>
</dbReference>
<evidence type="ECO:0000313" key="2">
    <source>
        <dbReference type="EMBL" id="QED23469.1"/>
    </source>
</evidence>
<organism evidence="2 3">
    <name type="scientific">Candidatus Deianiraea vastatrix</name>
    <dbReference type="NCBI Taxonomy" id="2163644"/>
    <lineage>
        <taxon>Bacteria</taxon>
        <taxon>Pseudomonadati</taxon>
        <taxon>Pseudomonadota</taxon>
        <taxon>Alphaproteobacteria</taxon>
        <taxon>Rickettsiales</taxon>
        <taxon>Candidatus Deianiraeaceae</taxon>
        <taxon>Candidatus Deianiraea</taxon>
    </lineage>
</organism>
<dbReference type="RefSeq" id="WP_146820739.1">
    <property type="nucleotide sequence ID" value="NZ_CP029077.1"/>
</dbReference>